<gene>
    <name evidence="4" type="ORF">SAMN02745746_01756</name>
</gene>
<keyword evidence="2" id="KW-0378">Hydrolase</keyword>
<dbReference type="EMBL" id="FXAG01000008">
    <property type="protein sequence ID" value="SMF19285.1"/>
    <property type="molecule type" value="Genomic_DNA"/>
</dbReference>
<dbReference type="InterPro" id="IPR012338">
    <property type="entry name" value="Beta-lactam/transpept-like"/>
</dbReference>
<evidence type="ECO:0000313" key="5">
    <source>
        <dbReference type="Proteomes" id="UP000192920"/>
    </source>
</evidence>
<keyword evidence="5" id="KW-1185">Reference proteome</keyword>
<accession>A0A1Y6BST3</accession>
<proteinExistence type="inferred from homology"/>
<dbReference type="STRING" id="1123014.SAMN02745746_01756"/>
<feature type="chain" id="PRO_5012396222" evidence="3">
    <location>
        <begin position="22"/>
        <end position="477"/>
    </location>
</feature>
<dbReference type="PANTHER" id="PTHR30023">
    <property type="entry name" value="D-ALANYL-D-ALANINE CARBOXYPEPTIDASE"/>
    <property type="match status" value="1"/>
</dbReference>
<dbReference type="GO" id="GO:0000270">
    <property type="term" value="P:peptidoglycan metabolic process"/>
    <property type="evidence" value="ECO:0007669"/>
    <property type="project" value="TreeGrafter"/>
</dbReference>
<protein>
    <submittedName>
        <fullName evidence="4">D-alanyl-D-alanine carboxypeptidase / D-alanyl-D-alanine-endopeptidase (Penicillin-binding protein 4)</fullName>
    </submittedName>
</protein>
<name>A0A1Y6BST3_9NEIS</name>
<dbReference type="RefSeq" id="WP_085276049.1">
    <property type="nucleotide sequence ID" value="NZ_FXAG01000008.1"/>
</dbReference>
<dbReference type="PRINTS" id="PR00922">
    <property type="entry name" value="DADACBPTASE3"/>
</dbReference>
<dbReference type="SUPFAM" id="SSF56601">
    <property type="entry name" value="beta-lactamase/transpeptidase-like"/>
    <property type="match status" value="1"/>
</dbReference>
<reference evidence="5" key="1">
    <citation type="submission" date="2017-04" db="EMBL/GenBank/DDBJ databases">
        <authorList>
            <person name="Varghese N."/>
            <person name="Submissions S."/>
        </authorList>
    </citation>
    <scope>NUCLEOTIDE SEQUENCE [LARGE SCALE GENOMIC DNA]</scope>
    <source>
        <strain evidence="5">DSM 22618</strain>
    </source>
</reference>
<sequence length="477" mass="51021">MKRLRAMALLVLSCWMLPACALELYGIHADEIALWAAPVEGKGVFEAYRAEQAVNPASTMKLLTGWSALTRLTPDYRWHSELVSAAPLRHGVLQGDLYWIGAGDPRFANRDLQDMLRTLRARGIERIQGRLLLDKCAFSRIGSASDFGGDVGRVFMVDPDTHLTGLKVAWLRFFNDGNGARVTLDPPLAGVRLTSALSDGGEGPCDDVRRVVSIQVENEHVSVSGALPRSCDGAQSYVNVLDHDQYAAQAFTALWRELGGRGAAASGRGTAPPEARVLASHDSDPLPAALADINKYSNNTMARMLYLTLGRVAGGSGDTVADAERAVRQTLAEAGIPATPLVLENGAGLSRQERVSARLLGEVLRSAARGPYAGEFLASLPIAAADGTLKKRFANLGPRLRLKTGTLDGVRALAGYWQAADGRRLALVALVNSPRAAELVPALDRVVSDLVTRFDPAAGGQPEYNLPVPPSLPVEPR</sequence>
<keyword evidence="4" id="KW-0645">Protease</keyword>
<dbReference type="NCBIfam" id="TIGR00666">
    <property type="entry name" value="PBP4"/>
    <property type="match status" value="1"/>
</dbReference>
<keyword evidence="3" id="KW-0732">Signal</keyword>
<dbReference type="Pfam" id="PF02113">
    <property type="entry name" value="Peptidase_S13"/>
    <property type="match status" value="1"/>
</dbReference>
<dbReference type="PANTHER" id="PTHR30023:SF0">
    <property type="entry name" value="PENICILLIN-SENSITIVE CARBOXYPEPTIDASE A"/>
    <property type="match status" value="1"/>
</dbReference>
<feature type="signal peptide" evidence="3">
    <location>
        <begin position="1"/>
        <end position="21"/>
    </location>
</feature>
<comment type="similarity">
    <text evidence="1">Belongs to the peptidase S13 family.</text>
</comment>
<evidence type="ECO:0000256" key="1">
    <source>
        <dbReference type="ARBA" id="ARBA00006096"/>
    </source>
</evidence>
<dbReference type="Gene3D" id="3.40.710.10">
    <property type="entry name" value="DD-peptidase/beta-lactamase superfamily"/>
    <property type="match status" value="1"/>
</dbReference>
<evidence type="ECO:0000256" key="3">
    <source>
        <dbReference type="SAM" id="SignalP"/>
    </source>
</evidence>
<dbReference type="GO" id="GO:0006508">
    <property type="term" value="P:proteolysis"/>
    <property type="evidence" value="ECO:0007669"/>
    <property type="project" value="InterPro"/>
</dbReference>
<keyword evidence="4" id="KW-0121">Carboxypeptidase</keyword>
<dbReference type="InterPro" id="IPR000667">
    <property type="entry name" value="Peptidase_S13"/>
</dbReference>
<evidence type="ECO:0000256" key="2">
    <source>
        <dbReference type="ARBA" id="ARBA00022801"/>
    </source>
</evidence>
<dbReference type="AlphaFoldDB" id="A0A1Y6BST3"/>
<dbReference type="GO" id="GO:0004185">
    <property type="term" value="F:serine-type carboxypeptidase activity"/>
    <property type="evidence" value="ECO:0007669"/>
    <property type="project" value="InterPro"/>
</dbReference>
<organism evidence="4 5">
    <name type="scientific">Pseudogulbenkiania subflava DSM 22618</name>
    <dbReference type="NCBI Taxonomy" id="1123014"/>
    <lineage>
        <taxon>Bacteria</taxon>
        <taxon>Pseudomonadati</taxon>
        <taxon>Pseudomonadota</taxon>
        <taxon>Betaproteobacteria</taxon>
        <taxon>Neisseriales</taxon>
        <taxon>Chromobacteriaceae</taxon>
        <taxon>Pseudogulbenkiania</taxon>
    </lineage>
</organism>
<evidence type="ECO:0000313" key="4">
    <source>
        <dbReference type="EMBL" id="SMF19285.1"/>
    </source>
</evidence>
<dbReference type="Proteomes" id="UP000192920">
    <property type="component" value="Unassembled WGS sequence"/>
</dbReference>
<dbReference type="Gene3D" id="3.50.80.20">
    <property type="entry name" value="D-Ala-D-Ala carboxypeptidase C, peptidase S13"/>
    <property type="match status" value="1"/>
</dbReference>